<protein>
    <recommendedName>
        <fullName evidence="4">Calcium channel flower</fullName>
    </recommendedName>
</protein>
<keyword evidence="6" id="KW-0109">Calcium transport</keyword>
<evidence type="ECO:0000256" key="10">
    <source>
        <dbReference type="ARBA" id="ARBA00022753"/>
    </source>
</evidence>
<keyword evidence="10" id="KW-0967">Endosome</keyword>
<evidence type="ECO:0000256" key="1">
    <source>
        <dbReference type="ARBA" id="ARBA00004177"/>
    </source>
</evidence>
<dbReference type="Proteomes" id="UP000301870">
    <property type="component" value="Chromosome 15"/>
</dbReference>
<dbReference type="GO" id="GO:0042734">
    <property type="term" value="C:presynaptic membrane"/>
    <property type="evidence" value="ECO:0007669"/>
    <property type="project" value="UniProtKB-SubCell"/>
</dbReference>
<evidence type="ECO:0000256" key="7">
    <source>
        <dbReference type="ARBA" id="ARBA00022583"/>
    </source>
</evidence>
<dbReference type="PANTHER" id="PTHR13314:SF2">
    <property type="entry name" value="CALCIUM CHANNEL FLOWER HOMOLOG"/>
    <property type="match status" value="1"/>
</dbReference>
<comment type="subcellular location">
    <subcellularLocation>
        <location evidence="2">Cytoplasmic vesicle</location>
        <location evidence="2">Secretory vesicle</location>
        <location evidence="2">Synaptic vesicle membrane</location>
        <topology evidence="2">Multi-pass membrane protein</topology>
    </subcellularLocation>
    <subcellularLocation>
        <location evidence="1">Endosome</location>
    </subcellularLocation>
    <subcellularLocation>
        <location evidence="18">Presynaptic cell membrane</location>
    </subcellularLocation>
</comment>
<evidence type="ECO:0000256" key="18">
    <source>
        <dbReference type="ARBA" id="ARBA00034111"/>
    </source>
</evidence>
<name>A0A9J7E238_SPOLT</name>
<dbReference type="RefSeq" id="XP_022820507.1">
    <property type="nucleotide sequence ID" value="XM_022964739.1"/>
</dbReference>
<evidence type="ECO:0000256" key="12">
    <source>
        <dbReference type="ARBA" id="ARBA00022989"/>
    </source>
</evidence>
<dbReference type="CTD" id="39720"/>
<evidence type="ECO:0000256" key="15">
    <source>
        <dbReference type="ARBA" id="ARBA00023273"/>
    </source>
</evidence>
<comment type="subunit">
    <text evidence="19">Homomultimer. Associates with the dally/ magu complex.</text>
</comment>
<dbReference type="PANTHER" id="PTHR13314">
    <property type="entry name" value="CALCIUM CHANNEL FLOWER HOMOLOG"/>
    <property type="match status" value="1"/>
</dbReference>
<evidence type="ECO:0000256" key="16">
    <source>
        <dbReference type="ARBA" id="ARBA00023303"/>
    </source>
</evidence>
<feature type="transmembrane region" description="Helical" evidence="20">
    <location>
        <begin position="125"/>
        <end position="145"/>
    </location>
</feature>
<dbReference type="KEGG" id="sliu:111352294"/>
<evidence type="ECO:0000256" key="4">
    <source>
        <dbReference type="ARBA" id="ARBA00016120"/>
    </source>
</evidence>
<dbReference type="GO" id="GO:0005262">
    <property type="term" value="F:calcium channel activity"/>
    <property type="evidence" value="ECO:0007669"/>
    <property type="project" value="UniProtKB-KW"/>
</dbReference>
<keyword evidence="14 20" id="KW-0472">Membrane</keyword>
<keyword evidence="11" id="KW-0106">Calcium</keyword>
<dbReference type="SMART" id="SM01077">
    <property type="entry name" value="Cg6151-P"/>
    <property type="match status" value="1"/>
</dbReference>
<evidence type="ECO:0000256" key="6">
    <source>
        <dbReference type="ARBA" id="ARBA00022568"/>
    </source>
</evidence>
<dbReference type="GO" id="GO:0006897">
    <property type="term" value="P:endocytosis"/>
    <property type="evidence" value="ECO:0007669"/>
    <property type="project" value="UniProtKB-KW"/>
</dbReference>
<keyword evidence="9 20" id="KW-0812">Transmembrane</keyword>
<evidence type="ECO:0000256" key="20">
    <source>
        <dbReference type="SAM" id="Phobius"/>
    </source>
</evidence>
<evidence type="ECO:0000256" key="9">
    <source>
        <dbReference type="ARBA" id="ARBA00022692"/>
    </source>
</evidence>
<gene>
    <name evidence="22" type="primary">LOC111352294</name>
</gene>
<evidence type="ECO:0000256" key="19">
    <source>
        <dbReference type="ARBA" id="ARBA00046506"/>
    </source>
</evidence>
<keyword evidence="16" id="KW-0407">Ion channel</keyword>
<dbReference type="InterPro" id="IPR019365">
    <property type="entry name" value="TVP18/Ca-channel_flower"/>
</dbReference>
<evidence type="ECO:0000256" key="17">
    <source>
        <dbReference type="ARBA" id="ARBA00023329"/>
    </source>
</evidence>
<organism evidence="21 22">
    <name type="scientific">Spodoptera litura</name>
    <name type="common">Asian cotton leafworm</name>
    <dbReference type="NCBI Taxonomy" id="69820"/>
    <lineage>
        <taxon>Eukaryota</taxon>
        <taxon>Metazoa</taxon>
        <taxon>Ecdysozoa</taxon>
        <taxon>Arthropoda</taxon>
        <taxon>Hexapoda</taxon>
        <taxon>Insecta</taxon>
        <taxon>Pterygota</taxon>
        <taxon>Neoptera</taxon>
        <taxon>Endopterygota</taxon>
        <taxon>Lepidoptera</taxon>
        <taxon>Glossata</taxon>
        <taxon>Ditrysia</taxon>
        <taxon>Noctuoidea</taxon>
        <taxon>Noctuidae</taxon>
        <taxon>Amphipyrinae</taxon>
        <taxon>Spodoptera</taxon>
    </lineage>
</organism>
<dbReference type="GO" id="GO:0005768">
    <property type="term" value="C:endosome"/>
    <property type="evidence" value="ECO:0007669"/>
    <property type="project" value="UniProtKB-SubCell"/>
</dbReference>
<keyword evidence="13" id="KW-0406">Ion transport</keyword>
<feature type="transmembrane region" description="Helical" evidence="20">
    <location>
        <begin position="69"/>
        <end position="90"/>
    </location>
</feature>
<evidence type="ECO:0000256" key="11">
    <source>
        <dbReference type="ARBA" id="ARBA00022837"/>
    </source>
</evidence>
<reference evidence="22" key="1">
    <citation type="submission" date="2025-08" db="UniProtKB">
        <authorList>
            <consortium name="RefSeq"/>
        </authorList>
    </citation>
    <scope>IDENTIFICATION</scope>
    <source>
        <strain evidence="22">Ishihara</strain>
        <tissue evidence="22">Whole body</tissue>
    </source>
</reference>
<keyword evidence="5" id="KW-0813">Transport</keyword>
<evidence type="ECO:0000256" key="8">
    <source>
        <dbReference type="ARBA" id="ARBA00022673"/>
    </source>
</evidence>
<evidence type="ECO:0000256" key="14">
    <source>
        <dbReference type="ARBA" id="ARBA00023136"/>
    </source>
</evidence>
<evidence type="ECO:0000313" key="21">
    <source>
        <dbReference type="Proteomes" id="UP000301870"/>
    </source>
</evidence>
<evidence type="ECO:0000256" key="3">
    <source>
        <dbReference type="ARBA" id="ARBA00010023"/>
    </source>
</evidence>
<dbReference type="AlphaFoldDB" id="A0A9J7E238"/>
<evidence type="ECO:0000256" key="5">
    <source>
        <dbReference type="ARBA" id="ARBA00022448"/>
    </source>
</evidence>
<feature type="transmembrane region" description="Helical" evidence="20">
    <location>
        <begin position="35"/>
        <end position="57"/>
    </location>
</feature>
<keyword evidence="15" id="KW-0966">Cell projection</keyword>
<keyword evidence="8" id="KW-0107">Calcium channel</keyword>
<keyword evidence="21" id="KW-1185">Reference proteome</keyword>
<evidence type="ECO:0000256" key="13">
    <source>
        <dbReference type="ARBA" id="ARBA00023065"/>
    </source>
</evidence>
<keyword evidence="7" id="KW-0254">Endocytosis</keyword>
<evidence type="ECO:0000256" key="2">
    <source>
        <dbReference type="ARBA" id="ARBA00004644"/>
    </source>
</evidence>
<sequence>MSLTDKLSMLMARPGGDNAQKDDVPWWMRYAGRGVGTVGGFIAIILGLLNCISIVLLDVGCLIAGIWQMLAGFIVIVCEAPCCCFFIDYVQTLSDKMETRPYWNKAACYVGLSVPPFFMCFISMSTWFGSGLIFATGIIYGMMALGKKGSIEDMRTSAANLEAGSGQPTSAPRANLVTNEQPVSFTGVPVRN</sequence>
<comment type="similarity">
    <text evidence="3">Belongs to the calcium channel flower family.</text>
</comment>
<keyword evidence="17" id="KW-0968">Cytoplasmic vesicle</keyword>
<dbReference type="GeneID" id="111352294"/>
<dbReference type="OrthoDB" id="9934994at2759"/>
<keyword evidence="12 20" id="KW-1133">Transmembrane helix</keyword>
<accession>A0A9J7E238</accession>
<dbReference type="GO" id="GO:0030672">
    <property type="term" value="C:synaptic vesicle membrane"/>
    <property type="evidence" value="ECO:0007669"/>
    <property type="project" value="UniProtKB-SubCell"/>
</dbReference>
<dbReference type="Pfam" id="PF10233">
    <property type="entry name" value="Cg6151-P"/>
    <property type="match status" value="1"/>
</dbReference>
<proteinExistence type="inferred from homology"/>
<evidence type="ECO:0000313" key="22">
    <source>
        <dbReference type="RefSeq" id="XP_022820507.1"/>
    </source>
</evidence>